<comment type="caution">
    <text evidence="3">The sequence shown here is derived from an EMBL/GenBank/DDBJ whole genome shotgun (WGS) entry which is preliminary data.</text>
</comment>
<evidence type="ECO:0000313" key="3">
    <source>
        <dbReference type="EMBL" id="GEM74678.1"/>
    </source>
</evidence>
<dbReference type="OrthoDB" id="5864065at2"/>
<evidence type="ECO:0000256" key="1">
    <source>
        <dbReference type="SAM" id="SignalP"/>
    </source>
</evidence>
<dbReference type="AlphaFoldDB" id="A0A511QBN0"/>
<keyword evidence="4" id="KW-1185">Reference proteome</keyword>
<protein>
    <recommendedName>
        <fullName evidence="2">Peptidase S74 domain-containing protein</fullName>
    </recommendedName>
</protein>
<dbReference type="PROSITE" id="PS51688">
    <property type="entry name" value="ICA"/>
    <property type="match status" value="1"/>
</dbReference>
<dbReference type="Pfam" id="PF13884">
    <property type="entry name" value="Peptidase_S74"/>
    <property type="match status" value="1"/>
</dbReference>
<keyword evidence="1" id="KW-0732">Signal</keyword>
<feature type="signal peptide" evidence="1">
    <location>
        <begin position="1"/>
        <end position="19"/>
    </location>
</feature>
<dbReference type="EMBL" id="BJXJ01000005">
    <property type="protein sequence ID" value="GEM74678.1"/>
    <property type="molecule type" value="Genomic_DNA"/>
</dbReference>
<accession>A0A511QBN0</accession>
<gene>
    <name evidence="3" type="ORF">VSA01S_07900</name>
</gene>
<organism evidence="3 4">
    <name type="scientific">Vibrio sagamiensis NBRC 104589</name>
    <dbReference type="NCBI Taxonomy" id="1219064"/>
    <lineage>
        <taxon>Bacteria</taxon>
        <taxon>Pseudomonadati</taxon>
        <taxon>Pseudomonadota</taxon>
        <taxon>Gammaproteobacteria</taxon>
        <taxon>Vibrionales</taxon>
        <taxon>Vibrionaceae</taxon>
        <taxon>Vibrio</taxon>
    </lineage>
</organism>
<proteinExistence type="predicted"/>
<feature type="domain" description="Peptidase S74" evidence="2">
    <location>
        <begin position="135"/>
        <end position="224"/>
    </location>
</feature>
<dbReference type="Proteomes" id="UP000321922">
    <property type="component" value="Unassembled WGS sequence"/>
</dbReference>
<name>A0A511QBN0_9VIBR</name>
<dbReference type="RefSeq" id="WP_050567298.1">
    <property type="nucleotide sequence ID" value="NZ_BAOJ01000033.1"/>
</dbReference>
<evidence type="ECO:0000259" key="2">
    <source>
        <dbReference type="PROSITE" id="PS51688"/>
    </source>
</evidence>
<reference evidence="3 4" key="1">
    <citation type="submission" date="2019-07" db="EMBL/GenBank/DDBJ databases">
        <title>Whole genome shotgun sequence of Vibrio sagamiensis NBRC 104589.</title>
        <authorList>
            <person name="Hosoyama A."/>
            <person name="Uohara A."/>
            <person name="Ohji S."/>
            <person name="Ichikawa N."/>
        </authorList>
    </citation>
    <scope>NUCLEOTIDE SEQUENCE [LARGE SCALE GENOMIC DNA]</scope>
    <source>
        <strain evidence="3 4">NBRC 104589</strain>
    </source>
</reference>
<evidence type="ECO:0000313" key="4">
    <source>
        <dbReference type="Proteomes" id="UP000321922"/>
    </source>
</evidence>
<feature type="chain" id="PRO_5022035789" description="Peptidase S74 domain-containing protein" evidence="1">
    <location>
        <begin position="20"/>
        <end position="227"/>
    </location>
</feature>
<sequence length="227" mass="26484">MRKTYIMLATFLTPWCANSQSFNILCTSDYLNFSEFLPNEVTYQAPLKKAFSEDRQSYLKFVDISEDDYLDVVIQCPTGSSPSPALRGDDTSYLFRVHKQDRSYWSPGPITYFNVESESHYLSRTAPEHLFLRFSDIHIKEDITPLTTSLDEMLKIESYQYRYVDQEQFEAGFLAQQVEEVYPALVFTDIETGNKLLDYKGMIPILLESIRELNEKVEQLELRLESQ</sequence>
<dbReference type="InterPro" id="IPR030392">
    <property type="entry name" value="S74_ICA"/>
</dbReference>